<keyword evidence="6 13" id="KW-0812">Transmembrane</keyword>
<comment type="similarity">
    <text evidence="12">Belongs to the cytochrome b561 family.</text>
</comment>
<feature type="transmembrane region" description="Helical" evidence="13">
    <location>
        <begin position="91"/>
        <end position="108"/>
    </location>
</feature>
<protein>
    <submittedName>
        <fullName evidence="15">Cytochrome b</fullName>
    </submittedName>
</protein>
<dbReference type="GO" id="GO:0046872">
    <property type="term" value="F:metal ion binding"/>
    <property type="evidence" value="ECO:0007669"/>
    <property type="project" value="UniProtKB-KW"/>
</dbReference>
<feature type="transmembrane region" description="Helical" evidence="13">
    <location>
        <begin position="139"/>
        <end position="158"/>
    </location>
</feature>
<feature type="domain" description="Cytochrome b561 bacterial/Ni-hydrogenase" evidence="14">
    <location>
        <begin position="5"/>
        <end position="172"/>
    </location>
</feature>
<dbReference type="Gene3D" id="1.20.950.20">
    <property type="entry name" value="Transmembrane di-heme cytochromes, Chain C"/>
    <property type="match status" value="1"/>
</dbReference>
<evidence type="ECO:0000256" key="3">
    <source>
        <dbReference type="ARBA" id="ARBA00022448"/>
    </source>
</evidence>
<evidence type="ECO:0000256" key="2">
    <source>
        <dbReference type="ARBA" id="ARBA00004651"/>
    </source>
</evidence>
<comment type="cofactor">
    <cofactor evidence="1">
        <name>heme b</name>
        <dbReference type="ChEBI" id="CHEBI:60344"/>
    </cofactor>
</comment>
<gene>
    <name evidence="15" type="ORF">DY940_10875</name>
</gene>
<keyword evidence="8" id="KW-0249">Electron transport</keyword>
<keyword evidence="10" id="KW-0408">Iron</keyword>
<organism evidence="15 16">
    <name type="scientific">Pseudomonas aeruginosa</name>
    <dbReference type="NCBI Taxonomy" id="287"/>
    <lineage>
        <taxon>Bacteria</taxon>
        <taxon>Pseudomonadati</taxon>
        <taxon>Pseudomonadota</taxon>
        <taxon>Gammaproteobacteria</taxon>
        <taxon>Pseudomonadales</taxon>
        <taxon>Pseudomonadaceae</taxon>
        <taxon>Pseudomonas</taxon>
    </lineage>
</organism>
<keyword evidence="5" id="KW-0349">Heme</keyword>
<accession>A0ABD7K6N0</accession>
<evidence type="ECO:0000256" key="1">
    <source>
        <dbReference type="ARBA" id="ARBA00001970"/>
    </source>
</evidence>
<evidence type="ECO:0000256" key="9">
    <source>
        <dbReference type="ARBA" id="ARBA00022989"/>
    </source>
</evidence>
<dbReference type="EMBL" id="RXTL01000016">
    <property type="protein sequence ID" value="RTS48183.1"/>
    <property type="molecule type" value="Genomic_DNA"/>
</dbReference>
<evidence type="ECO:0000256" key="13">
    <source>
        <dbReference type="SAM" id="Phobius"/>
    </source>
</evidence>
<dbReference type="InterPro" id="IPR016174">
    <property type="entry name" value="Di-haem_cyt_TM"/>
</dbReference>
<evidence type="ECO:0000256" key="6">
    <source>
        <dbReference type="ARBA" id="ARBA00022692"/>
    </source>
</evidence>
<dbReference type="RefSeq" id="WP_033996753.1">
    <property type="nucleotide sequence ID" value="NZ_LFXS01000010.1"/>
</dbReference>
<evidence type="ECO:0000313" key="16">
    <source>
        <dbReference type="Proteomes" id="UP000276985"/>
    </source>
</evidence>
<evidence type="ECO:0000313" key="15">
    <source>
        <dbReference type="EMBL" id="RTS48183.1"/>
    </source>
</evidence>
<keyword evidence="3" id="KW-0813">Transport</keyword>
<evidence type="ECO:0000256" key="12">
    <source>
        <dbReference type="ARBA" id="ARBA00037975"/>
    </source>
</evidence>
<feature type="transmembrane region" description="Helical" evidence="13">
    <location>
        <begin position="43"/>
        <end position="65"/>
    </location>
</feature>
<evidence type="ECO:0000256" key="10">
    <source>
        <dbReference type="ARBA" id="ARBA00023004"/>
    </source>
</evidence>
<evidence type="ECO:0000256" key="7">
    <source>
        <dbReference type="ARBA" id="ARBA00022723"/>
    </source>
</evidence>
<name>A0ABD7K6N0_PSEAI</name>
<reference evidence="15 16" key="1">
    <citation type="submission" date="2018-12" db="EMBL/GenBank/DDBJ databases">
        <title>Pseudomonas aeruginosa Diversity Panel.</title>
        <authorList>
            <person name="Snesrud E."/>
            <person name="Mcgann P."/>
        </authorList>
    </citation>
    <scope>NUCLEOTIDE SEQUENCE [LARGE SCALE GENOMIC DNA]</scope>
    <source>
        <strain evidence="15 16">MRSN6241</strain>
    </source>
</reference>
<keyword evidence="9 13" id="KW-1133">Transmembrane helix</keyword>
<dbReference type="PANTHER" id="PTHR30529">
    <property type="entry name" value="CYTOCHROME B561"/>
    <property type="match status" value="1"/>
</dbReference>
<keyword evidence="7" id="KW-0479">Metal-binding</keyword>
<evidence type="ECO:0000256" key="8">
    <source>
        <dbReference type="ARBA" id="ARBA00022982"/>
    </source>
</evidence>
<feature type="transmembrane region" description="Helical" evidence="13">
    <location>
        <begin position="12"/>
        <end position="31"/>
    </location>
</feature>
<sequence>MSIRRYSPSQITLHWLSAIAVLLIIALPYGADLFAGPLGGKGNVFTLHKSLGVAVLLLTLARLVLRRTQGTPDTLAACPGWQRFAAKSGHALLYAVLIVMPLSGMLAGKRPLDLFWLVQVGPFDLPEAFKAFAGGTHVTLQYLLFALILGHAVAAIWHHRVQKDDVLRAMLPQRGA</sequence>
<evidence type="ECO:0000256" key="4">
    <source>
        <dbReference type="ARBA" id="ARBA00022475"/>
    </source>
</evidence>
<evidence type="ECO:0000259" key="14">
    <source>
        <dbReference type="Pfam" id="PF01292"/>
    </source>
</evidence>
<comment type="subcellular location">
    <subcellularLocation>
        <location evidence="2">Cell membrane</location>
        <topology evidence="2">Multi-pass membrane protein</topology>
    </subcellularLocation>
</comment>
<evidence type="ECO:0000256" key="5">
    <source>
        <dbReference type="ARBA" id="ARBA00022617"/>
    </source>
</evidence>
<dbReference type="InterPro" id="IPR011577">
    <property type="entry name" value="Cyt_b561_bac/Ni-Hgenase"/>
</dbReference>
<comment type="caution">
    <text evidence="15">The sequence shown here is derived from an EMBL/GenBank/DDBJ whole genome shotgun (WGS) entry which is preliminary data.</text>
</comment>
<dbReference type="PANTHER" id="PTHR30529:SF7">
    <property type="entry name" value="CYTOCHROME B561 BACTERIAL_NI-HYDROGENASE DOMAIN-CONTAINING PROTEIN"/>
    <property type="match status" value="1"/>
</dbReference>
<dbReference type="AlphaFoldDB" id="A0ABD7K6N0"/>
<dbReference type="GO" id="GO:0005886">
    <property type="term" value="C:plasma membrane"/>
    <property type="evidence" value="ECO:0007669"/>
    <property type="project" value="UniProtKB-SubCell"/>
</dbReference>
<dbReference type="InterPro" id="IPR052168">
    <property type="entry name" value="Cytochrome_b561_oxidase"/>
</dbReference>
<dbReference type="Pfam" id="PF01292">
    <property type="entry name" value="Ni_hydr_CYTB"/>
    <property type="match status" value="1"/>
</dbReference>
<keyword evidence="11 13" id="KW-0472">Membrane</keyword>
<dbReference type="SUPFAM" id="SSF81342">
    <property type="entry name" value="Transmembrane di-heme cytochromes"/>
    <property type="match status" value="1"/>
</dbReference>
<evidence type="ECO:0000256" key="11">
    <source>
        <dbReference type="ARBA" id="ARBA00023136"/>
    </source>
</evidence>
<keyword evidence="4" id="KW-1003">Cell membrane</keyword>
<proteinExistence type="inferred from homology"/>
<dbReference type="Proteomes" id="UP000276985">
    <property type="component" value="Unassembled WGS sequence"/>
</dbReference>